<dbReference type="RefSeq" id="WP_132279885.1">
    <property type="nucleotide sequence ID" value="NZ_JAOBST010000025.1"/>
</dbReference>
<keyword evidence="1" id="KW-0812">Transmembrane</keyword>
<evidence type="ECO:0000259" key="2">
    <source>
        <dbReference type="Pfam" id="PF07811"/>
    </source>
</evidence>
<keyword evidence="1" id="KW-1133">Transmembrane helix</keyword>
<dbReference type="Proteomes" id="UP000295710">
    <property type="component" value="Unassembled WGS sequence"/>
</dbReference>
<evidence type="ECO:0000313" key="3">
    <source>
        <dbReference type="EMBL" id="TDA20718.1"/>
    </source>
</evidence>
<reference evidence="3 4" key="1">
    <citation type="journal article" date="2016" name="Nat. Microbiol.">
        <title>The Mouse Intestinal Bacterial Collection (miBC) provides host-specific insight into cultured diversity and functional potential of the gut microbiota.</title>
        <authorList>
            <person name="Lagkouvardos I."/>
            <person name="Pukall R."/>
            <person name="Abt B."/>
            <person name="Foesel B.U."/>
            <person name="Meier-Kolthoff J.P."/>
            <person name="Kumar N."/>
            <person name="Bresciani A."/>
            <person name="Martinez I."/>
            <person name="Just S."/>
            <person name="Ziegler C."/>
            <person name="Brugiroux S."/>
            <person name="Garzetti D."/>
            <person name="Wenning M."/>
            <person name="Bui T.P."/>
            <person name="Wang J."/>
            <person name="Hugenholtz F."/>
            <person name="Plugge C.M."/>
            <person name="Peterson D.A."/>
            <person name="Hornef M.W."/>
            <person name="Baines J.F."/>
            <person name="Smidt H."/>
            <person name="Walter J."/>
            <person name="Kristiansen K."/>
            <person name="Nielsen H.B."/>
            <person name="Haller D."/>
            <person name="Overmann J."/>
            <person name="Stecher B."/>
            <person name="Clavel T."/>
        </authorList>
    </citation>
    <scope>NUCLEOTIDE SEQUENCE [LARGE SCALE GENOMIC DNA]</scope>
    <source>
        <strain evidence="3 4">DSM 28560</strain>
    </source>
</reference>
<name>A0A4R4FBU0_9FIRM</name>
<evidence type="ECO:0000313" key="4">
    <source>
        <dbReference type="Proteomes" id="UP000295710"/>
    </source>
</evidence>
<dbReference type="InterPro" id="IPR012495">
    <property type="entry name" value="TadE-like_dom"/>
</dbReference>
<sequence length="133" mass="14660">MLKERKLNGSMTVEMSFIMPVILLLVMQCITAAFYFHDKNIISGAAYETAVVGSTKARKEGGAEEGELKELFQERIGGKCILFPGADACISISEIEVVVTASASVKRMGLSVIKKARITEPEKYIRDMRRIGK</sequence>
<accession>A0A4R4FBU0</accession>
<keyword evidence="4" id="KW-1185">Reference proteome</keyword>
<feature type="transmembrane region" description="Helical" evidence="1">
    <location>
        <begin position="12"/>
        <end position="36"/>
    </location>
</feature>
<comment type="caution">
    <text evidence="3">The sequence shown here is derived from an EMBL/GenBank/DDBJ whole genome shotgun (WGS) entry which is preliminary data.</text>
</comment>
<dbReference type="Pfam" id="PF07811">
    <property type="entry name" value="TadE"/>
    <property type="match status" value="1"/>
</dbReference>
<feature type="domain" description="TadE-like" evidence="2">
    <location>
        <begin position="9"/>
        <end position="50"/>
    </location>
</feature>
<gene>
    <name evidence="3" type="ORF">E1963_15515</name>
</gene>
<dbReference type="EMBL" id="SMMX01000016">
    <property type="protein sequence ID" value="TDA20718.1"/>
    <property type="molecule type" value="Genomic_DNA"/>
</dbReference>
<proteinExistence type="predicted"/>
<dbReference type="AlphaFoldDB" id="A0A4R4FBU0"/>
<evidence type="ECO:0000256" key="1">
    <source>
        <dbReference type="SAM" id="Phobius"/>
    </source>
</evidence>
<protein>
    <submittedName>
        <fullName evidence="3">Pilus assembly protein</fullName>
    </submittedName>
</protein>
<keyword evidence="1" id="KW-0472">Membrane</keyword>
<organism evidence="3 4">
    <name type="scientific">Extibacter muris</name>
    <dbReference type="NCBI Taxonomy" id="1796622"/>
    <lineage>
        <taxon>Bacteria</taxon>
        <taxon>Bacillati</taxon>
        <taxon>Bacillota</taxon>
        <taxon>Clostridia</taxon>
        <taxon>Lachnospirales</taxon>
        <taxon>Lachnospiraceae</taxon>
        <taxon>Extibacter</taxon>
    </lineage>
</organism>